<dbReference type="Pfam" id="PF02172">
    <property type="entry name" value="KIX"/>
    <property type="match status" value="1"/>
</dbReference>
<evidence type="ECO:0000256" key="13">
    <source>
        <dbReference type="SAM" id="MobiDB-lite"/>
    </source>
</evidence>
<dbReference type="GO" id="GO:0003713">
    <property type="term" value="F:transcription coactivator activity"/>
    <property type="evidence" value="ECO:0007669"/>
    <property type="project" value="TreeGrafter"/>
</dbReference>
<evidence type="ECO:0000313" key="16">
    <source>
        <dbReference type="Proteomes" id="UP000276133"/>
    </source>
</evidence>
<dbReference type="GO" id="GO:0004402">
    <property type="term" value="F:histone acetyltransferase activity"/>
    <property type="evidence" value="ECO:0007669"/>
    <property type="project" value="InterPro"/>
</dbReference>
<keyword evidence="16" id="KW-1185">Reference proteome</keyword>
<keyword evidence="7" id="KW-0156">Chromatin regulator</keyword>
<reference evidence="15 16" key="1">
    <citation type="journal article" date="2018" name="Sci. Rep.">
        <title>Genomic signatures of local adaptation to the degree of environmental predictability in rotifers.</title>
        <authorList>
            <person name="Franch-Gras L."/>
            <person name="Hahn C."/>
            <person name="Garcia-Roger E.M."/>
            <person name="Carmona M.J."/>
            <person name="Serra M."/>
            <person name="Gomez A."/>
        </authorList>
    </citation>
    <scope>NUCLEOTIDE SEQUENCE [LARGE SCALE GENOMIC DNA]</scope>
    <source>
        <strain evidence="15">HYR1</strain>
    </source>
</reference>
<dbReference type="PANTHER" id="PTHR13808">
    <property type="entry name" value="CBP/P300-RELATED"/>
    <property type="match status" value="1"/>
</dbReference>
<evidence type="ECO:0000313" key="15">
    <source>
        <dbReference type="EMBL" id="RNA39643.1"/>
    </source>
</evidence>
<organism evidence="15 16">
    <name type="scientific">Brachionus plicatilis</name>
    <name type="common">Marine rotifer</name>
    <name type="synonym">Brachionus muelleri</name>
    <dbReference type="NCBI Taxonomy" id="10195"/>
    <lineage>
        <taxon>Eukaryota</taxon>
        <taxon>Metazoa</taxon>
        <taxon>Spiralia</taxon>
        <taxon>Gnathifera</taxon>
        <taxon>Rotifera</taxon>
        <taxon>Eurotatoria</taxon>
        <taxon>Monogononta</taxon>
        <taxon>Pseudotrocha</taxon>
        <taxon>Ploima</taxon>
        <taxon>Brachionidae</taxon>
        <taxon>Brachionus</taxon>
    </lineage>
</organism>
<protein>
    <recommendedName>
        <fullName evidence="2">histone acetyltransferase</fullName>
        <ecNumber evidence="2">2.3.1.48</ecNumber>
    </recommendedName>
</protein>
<evidence type="ECO:0000256" key="1">
    <source>
        <dbReference type="ARBA" id="ARBA00004123"/>
    </source>
</evidence>
<dbReference type="GO" id="GO:0045944">
    <property type="term" value="P:positive regulation of transcription by RNA polymerase II"/>
    <property type="evidence" value="ECO:0007669"/>
    <property type="project" value="TreeGrafter"/>
</dbReference>
<dbReference type="InterPro" id="IPR035898">
    <property type="entry name" value="TAZ_dom_sf"/>
</dbReference>
<dbReference type="InterPro" id="IPR036529">
    <property type="entry name" value="KIX_dom_sf"/>
</dbReference>
<comment type="catalytic activity">
    <reaction evidence="11">
        <text>L-lysyl-[protein] + acetyl-CoA = N(6)-acetyl-L-lysyl-[protein] + CoA + H(+)</text>
        <dbReference type="Rhea" id="RHEA:45948"/>
        <dbReference type="Rhea" id="RHEA-COMP:9752"/>
        <dbReference type="Rhea" id="RHEA-COMP:10731"/>
        <dbReference type="ChEBI" id="CHEBI:15378"/>
        <dbReference type="ChEBI" id="CHEBI:29969"/>
        <dbReference type="ChEBI" id="CHEBI:57287"/>
        <dbReference type="ChEBI" id="CHEBI:57288"/>
        <dbReference type="ChEBI" id="CHEBI:61930"/>
        <dbReference type="EC" id="2.3.1.48"/>
    </reaction>
</comment>
<feature type="region of interest" description="Disordered" evidence="13">
    <location>
        <begin position="1"/>
        <end position="35"/>
    </location>
</feature>
<keyword evidence="9" id="KW-0804">Transcription</keyword>
<dbReference type="SMART" id="SM00551">
    <property type="entry name" value="ZnF_TAZ"/>
    <property type="match status" value="1"/>
</dbReference>
<keyword evidence="3 15" id="KW-0808">Transferase</keyword>
<comment type="caution">
    <text evidence="15">The sequence shown here is derived from an EMBL/GenBank/DDBJ whole genome shotgun (WGS) entry which is preliminary data.</text>
</comment>
<evidence type="ECO:0000256" key="11">
    <source>
        <dbReference type="ARBA" id="ARBA00048017"/>
    </source>
</evidence>
<evidence type="ECO:0000256" key="8">
    <source>
        <dbReference type="ARBA" id="ARBA00023015"/>
    </source>
</evidence>
<evidence type="ECO:0000256" key="7">
    <source>
        <dbReference type="ARBA" id="ARBA00022853"/>
    </source>
</evidence>
<dbReference type="Gene3D" id="1.10.246.20">
    <property type="entry name" value="Coactivator CBP, KIX domain"/>
    <property type="match status" value="1"/>
</dbReference>
<feature type="domain" description="TAZ-type" evidence="14">
    <location>
        <begin position="34"/>
        <end position="114"/>
    </location>
</feature>
<dbReference type="PROSITE" id="PS50134">
    <property type="entry name" value="ZF_TAZ"/>
    <property type="match status" value="1"/>
</dbReference>
<feature type="compositionally biased region" description="Basic and acidic residues" evidence="13">
    <location>
        <begin position="20"/>
        <end position="35"/>
    </location>
</feature>
<dbReference type="PANTHER" id="PTHR13808:SF1">
    <property type="entry name" value="HISTONE ACETYLTRANSFERASE"/>
    <property type="match status" value="1"/>
</dbReference>
<gene>
    <name evidence="15" type="ORF">BpHYR1_009846</name>
</gene>
<evidence type="ECO:0000256" key="6">
    <source>
        <dbReference type="ARBA" id="ARBA00022833"/>
    </source>
</evidence>
<comment type="subcellular location">
    <subcellularLocation>
        <location evidence="1">Nucleus</location>
    </subcellularLocation>
</comment>
<dbReference type="SUPFAM" id="SSF47040">
    <property type="entry name" value="Kix domain of CBP (creb binding protein)"/>
    <property type="match status" value="1"/>
</dbReference>
<evidence type="ECO:0000256" key="3">
    <source>
        <dbReference type="ARBA" id="ARBA00022679"/>
    </source>
</evidence>
<keyword evidence="15" id="KW-0012">Acyltransferase</keyword>
<dbReference type="SUPFAM" id="SSF57933">
    <property type="entry name" value="TAZ domain"/>
    <property type="match status" value="1"/>
</dbReference>
<dbReference type="OrthoDB" id="899at2759"/>
<evidence type="ECO:0000256" key="12">
    <source>
        <dbReference type="PROSITE-ProRule" id="PRU00203"/>
    </source>
</evidence>
<dbReference type="InterPro" id="IPR003101">
    <property type="entry name" value="KIX_dom"/>
</dbReference>
<evidence type="ECO:0000259" key="14">
    <source>
        <dbReference type="PROSITE" id="PS50134"/>
    </source>
</evidence>
<dbReference type="InterPro" id="IPR013178">
    <property type="entry name" value="Histone_AcTrfase_Rtt109/CBP"/>
</dbReference>
<dbReference type="GO" id="GO:0005634">
    <property type="term" value="C:nucleus"/>
    <property type="evidence" value="ECO:0007669"/>
    <property type="project" value="UniProtKB-SubCell"/>
</dbReference>
<sequence length="312" mass="35308">MSAEPLSGLEDTSPAATEANKSDNSDSKDQSHEADNSKRVVDIYLEALVHSVACTESSCRVEKCRQFKTVVRHFNSCEKVNSQCDYCRQLVALCVIHAKTCRDDGCRIPDCHVIKVKLASLEELKAKTQSILEFIGSNVALLGHKSVRDCQSQTDEHSKWFNGDDENERKRSVLVEKINLIKSVHPVKLSLKEEKLFKFERKLRNQLIKQLIESIVDKFCLKEKNFYKNVSYASLVVYVIKTESNLYSKTNNSDDYLCLMSELVFGLEKRLRSKTSVCVDSAAQVDCGRSKNALTEEDSDQVPPSKKLKLDN</sequence>
<dbReference type="Pfam" id="PF02135">
    <property type="entry name" value="zf-TAZ"/>
    <property type="match status" value="1"/>
</dbReference>
<dbReference type="GO" id="GO:0000123">
    <property type="term" value="C:histone acetyltransferase complex"/>
    <property type="evidence" value="ECO:0007669"/>
    <property type="project" value="TreeGrafter"/>
</dbReference>
<evidence type="ECO:0000256" key="4">
    <source>
        <dbReference type="ARBA" id="ARBA00022723"/>
    </source>
</evidence>
<keyword evidence="8" id="KW-0805">Transcription regulation</keyword>
<proteinExistence type="predicted"/>
<keyword evidence="5 12" id="KW-0863">Zinc-finger</keyword>
<dbReference type="GO" id="GO:0008270">
    <property type="term" value="F:zinc ion binding"/>
    <property type="evidence" value="ECO:0007669"/>
    <property type="project" value="UniProtKB-KW"/>
</dbReference>
<feature type="zinc finger region" description="TAZ-type" evidence="12">
    <location>
        <begin position="34"/>
        <end position="114"/>
    </location>
</feature>
<keyword evidence="10" id="KW-0539">Nucleus</keyword>
<dbReference type="InterPro" id="IPR000197">
    <property type="entry name" value="Znf_TAZ"/>
</dbReference>
<accession>A0A3M7SUZ8</accession>
<dbReference type="GO" id="GO:0005667">
    <property type="term" value="C:transcription regulator complex"/>
    <property type="evidence" value="ECO:0007669"/>
    <property type="project" value="TreeGrafter"/>
</dbReference>
<evidence type="ECO:0000256" key="10">
    <source>
        <dbReference type="ARBA" id="ARBA00023242"/>
    </source>
</evidence>
<evidence type="ECO:0000256" key="5">
    <source>
        <dbReference type="ARBA" id="ARBA00022771"/>
    </source>
</evidence>
<keyword evidence="4 12" id="KW-0479">Metal-binding</keyword>
<dbReference type="EC" id="2.3.1.48" evidence="2"/>
<dbReference type="Proteomes" id="UP000276133">
    <property type="component" value="Unassembled WGS sequence"/>
</dbReference>
<dbReference type="Gene3D" id="1.20.1020.10">
    <property type="entry name" value="TAZ domain"/>
    <property type="match status" value="1"/>
</dbReference>
<name>A0A3M7SUZ8_BRAPC</name>
<dbReference type="EMBL" id="REGN01000725">
    <property type="protein sequence ID" value="RNA39643.1"/>
    <property type="molecule type" value="Genomic_DNA"/>
</dbReference>
<dbReference type="AlphaFoldDB" id="A0A3M7SUZ8"/>
<dbReference type="GO" id="GO:0031490">
    <property type="term" value="F:chromatin DNA binding"/>
    <property type="evidence" value="ECO:0007669"/>
    <property type="project" value="TreeGrafter"/>
</dbReference>
<evidence type="ECO:0000256" key="2">
    <source>
        <dbReference type="ARBA" id="ARBA00013184"/>
    </source>
</evidence>
<keyword evidence="6 12" id="KW-0862">Zinc</keyword>
<dbReference type="STRING" id="10195.A0A3M7SUZ8"/>
<evidence type="ECO:0000256" key="9">
    <source>
        <dbReference type="ARBA" id="ARBA00023163"/>
    </source>
</evidence>